<gene>
    <name evidence="3" type="ORF">GPA22_16910</name>
</gene>
<dbReference type="PROSITE" id="PS51257">
    <property type="entry name" value="PROKAR_LIPOPROTEIN"/>
    <property type="match status" value="1"/>
</dbReference>
<proteinExistence type="predicted"/>
<dbReference type="Proteomes" id="UP000623795">
    <property type="component" value="Unassembled WGS sequence"/>
</dbReference>
<evidence type="ECO:0000259" key="2">
    <source>
        <dbReference type="Pfam" id="PF05433"/>
    </source>
</evidence>
<feature type="signal peptide" evidence="1">
    <location>
        <begin position="1"/>
        <end position="23"/>
    </location>
</feature>
<feature type="domain" description="Glycine zipper 2TM" evidence="2">
    <location>
        <begin position="26"/>
        <end position="63"/>
    </location>
</feature>
<organism evidence="3 4">
    <name type="scientific">Aromatoleum toluvorans</name>
    <dbReference type="NCBI Taxonomy" id="92002"/>
    <lineage>
        <taxon>Bacteria</taxon>
        <taxon>Pseudomonadati</taxon>
        <taxon>Pseudomonadota</taxon>
        <taxon>Betaproteobacteria</taxon>
        <taxon>Rhodocyclales</taxon>
        <taxon>Rhodocyclaceae</taxon>
        <taxon>Aromatoleum</taxon>
    </lineage>
</organism>
<keyword evidence="1" id="KW-0732">Signal</keyword>
<dbReference type="Pfam" id="PF05433">
    <property type="entry name" value="Rick_17kDa_Anti"/>
    <property type="match status" value="1"/>
</dbReference>
<reference evidence="3 4" key="1">
    <citation type="submission" date="2019-12" db="EMBL/GenBank/DDBJ databases">
        <title>Comparative genomics gives insights into the taxonomy of the Azoarcus-Aromatoleum group and reveals separate origins of nif in the plant-associated Azoarcus and non-plant-associated Aromatoleum sub-groups.</title>
        <authorList>
            <person name="Lafos M."/>
            <person name="Maluk M."/>
            <person name="Batista M."/>
            <person name="Junghare M."/>
            <person name="Carmona M."/>
            <person name="Faoro H."/>
            <person name="Cruz L.M."/>
            <person name="Battistoni F."/>
            <person name="De Souza E."/>
            <person name="Pedrosa F."/>
            <person name="Chen W.-M."/>
            <person name="Poole P.S."/>
            <person name="Dixon R.A."/>
            <person name="James E.K."/>
        </authorList>
    </citation>
    <scope>NUCLEOTIDE SEQUENCE [LARGE SCALE GENOMIC DNA]</scope>
    <source>
        <strain evidence="3 4">Td21</strain>
    </source>
</reference>
<evidence type="ECO:0000256" key="1">
    <source>
        <dbReference type="SAM" id="SignalP"/>
    </source>
</evidence>
<protein>
    <submittedName>
        <fullName evidence="3">Glycine zipper 2TM domain-containing protein</fullName>
    </submittedName>
</protein>
<dbReference type="RefSeq" id="WP_169257235.1">
    <property type="nucleotide sequence ID" value="NZ_WTVN01000029.1"/>
</dbReference>
<dbReference type="EMBL" id="WTVN01000029">
    <property type="protein sequence ID" value="NMG45398.1"/>
    <property type="molecule type" value="Genomic_DNA"/>
</dbReference>
<name>A0ABX1Q204_9RHOO</name>
<comment type="caution">
    <text evidence="3">The sequence shown here is derived from an EMBL/GenBank/DDBJ whole genome shotgun (WGS) entry which is preliminary data.</text>
</comment>
<sequence length="65" mass="6004">MKNQGLKSMLVIVVAALSLSACSTTGGTILGAAVGAGVGHNATGSTAGAIGGAALGGVIGHELSR</sequence>
<feature type="chain" id="PRO_5046718182" evidence="1">
    <location>
        <begin position="24"/>
        <end position="65"/>
    </location>
</feature>
<accession>A0ABX1Q204</accession>
<evidence type="ECO:0000313" key="3">
    <source>
        <dbReference type="EMBL" id="NMG45398.1"/>
    </source>
</evidence>
<dbReference type="InterPro" id="IPR008816">
    <property type="entry name" value="Gly_zipper_2TM_dom"/>
</dbReference>
<keyword evidence="4" id="KW-1185">Reference proteome</keyword>
<evidence type="ECO:0000313" key="4">
    <source>
        <dbReference type="Proteomes" id="UP000623795"/>
    </source>
</evidence>